<dbReference type="InterPro" id="IPR023210">
    <property type="entry name" value="NADP_OxRdtase_dom"/>
</dbReference>
<protein>
    <recommendedName>
        <fullName evidence="5">NADP-dependent oxidoreductase domain-containing protein</fullName>
    </recommendedName>
</protein>
<dbReference type="PROSITE" id="PS00062">
    <property type="entry name" value="ALDOKETO_REDUCTASE_2"/>
    <property type="match status" value="1"/>
</dbReference>
<dbReference type="InterPro" id="IPR020471">
    <property type="entry name" value="AKR"/>
</dbReference>
<dbReference type="FunFam" id="3.20.20.100:FF:000003">
    <property type="entry name" value="Aldo-keto reductase family 1 member C3"/>
    <property type="match status" value="1"/>
</dbReference>
<dbReference type="STRING" id="137246.A0A401RKM0"/>
<sequence length="326" mass="37158">MGDSVDQRWVPLSDGNSIPILGLGTCSLDKPVKGETVKAVKAGIEIGYRHFDGAFMYGNEDEVGEGIRAKIADGTVKREDIFYTSKLWMTYLSPALVRKGLEHTLKSLKLDYIDLYLIHWPMGLKPSEDVLFPEDASGKILQSDVDFCETWAVMESCKDAGLVRSIGVSNFNHKQLEMLLRMPKLKYKPVCNQVECHPYLNQNKLLKYCKSNNIALVAYSPLGSSQDPKWFDPNNPIVLNDPELRKIGEKHNKTAAQIALRYQIQRDIVVIPKSFNLGRMKQNKEIFDFQLSDEEVKAIDGINKNCRYITLKQLIDHPKYPFHDEY</sequence>
<dbReference type="EMBL" id="BEZZ01003007">
    <property type="protein sequence ID" value="GCC18634.1"/>
    <property type="molecule type" value="Genomic_DNA"/>
</dbReference>
<dbReference type="GO" id="GO:0016491">
    <property type="term" value="F:oxidoreductase activity"/>
    <property type="evidence" value="ECO:0007669"/>
    <property type="project" value="InterPro"/>
</dbReference>
<dbReference type="InterPro" id="IPR018170">
    <property type="entry name" value="Aldo/ket_reductase_CS"/>
</dbReference>
<evidence type="ECO:0000256" key="2">
    <source>
        <dbReference type="PIRSR" id="PIRSR000097-1"/>
    </source>
</evidence>
<comment type="caution">
    <text evidence="6">The sequence shown here is derived from an EMBL/GenBank/DDBJ whole genome shotgun (WGS) entry which is preliminary data.</text>
</comment>
<dbReference type="PIRSF" id="PIRSF000097">
    <property type="entry name" value="AKR"/>
    <property type="match status" value="1"/>
</dbReference>
<dbReference type="PROSITE" id="PS00798">
    <property type="entry name" value="ALDOKETO_REDUCTASE_1"/>
    <property type="match status" value="1"/>
</dbReference>
<dbReference type="Gene3D" id="3.20.20.100">
    <property type="entry name" value="NADP-dependent oxidoreductase domain"/>
    <property type="match status" value="1"/>
</dbReference>
<keyword evidence="7" id="KW-1185">Reference proteome</keyword>
<evidence type="ECO:0000313" key="7">
    <source>
        <dbReference type="Proteomes" id="UP000287033"/>
    </source>
</evidence>
<reference evidence="6 7" key="1">
    <citation type="journal article" date="2018" name="Nat. Ecol. Evol.">
        <title>Shark genomes provide insights into elasmobranch evolution and the origin of vertebrates.</title>
        <authorList>
            <person name="Hara Y"/>
            <person name="Yamaguchi K"/>
            <person name="Onimaru K"/>
            <person name="Kadota M"/>
            <person name="Koyanagi M"/>
            <person name="Keeley SD"/>
            <person name="Tatsumi K"/>
            <person name="Tanaka K"/>
            <person name="Motone F"/>
            <person name="Kageyama Y"/>
            <person name="Nozu R"/>
            <person name="Adachi N"/>
            <person name="Nishimura O"/>
            <person name="Nakagawa R"/>
            <person name="Tanegashima C"/>
            <person name="Kiyatake I"/>
            <person name="Matsumoto R"/>
            <person name="Murakumo K"/>
            <person name="Nishida K"/>
            <person name="Terakita A"/>
            <person name="Kuratani S"/>
            <person name="Sato K"/>
            <person name="Hyodo S Kuraku.S."/>
        </authorList>
    </citation>
    <scope>NUCLEOTIDE SEQUENCE [LARGE SCALE GENOMIC DNA]</scope>
</reference>
<proteinExistence type="inferred from homology"/>
<name>A0A401RKM0_CHIPU</name>
<dbReference type="SUPFAM" id="SSF51430">
    <property type="entry name" value="NAD(P)-linked oxidoreductase"/>
    <property type="match status" value="1"/>
</dbReference>
<dbReference type="OrthoDB" id="416253at2759"/>
<dbReference type="AlphaFoldDB" id="A0A401RKM0"/>
<accession>A0A401RKM0</accession>
<dbReference type="Proteomes" id="UP000287033">
    <property type="component" value="Unassembled WGS sequence"/>
</dbReference>
<gene>
    <name evidence="6" type="ORF">chiPu_0020849</name>
</gene>
<dbReference type="Pfam" id="PF00248">
    <property type="entry name" value="Aldo_ket_red"/>
    <property type="match status" value="1"/>
</dbReference>
<feature type="domain" description="NADP-dependent oxidoreductase" evidence="5">
    <location>
        <begin position="21"/>
        <end position="303"/>
    </location>
</feature>
<dbReference type="PROSITE" id="PS00063">
    <property type="entry name" value="ALDOKETO_REDUCTASE_3"/>
    <property type="match status" value="1"/>
</dbReference>
<dbReference type="InterPro" id="IPR036812">
    <property type="entry name" value="NAD(P)_OxRdtase_dom_sf"/>
</dbReference>
<feature type="binding site" evidence="3">
    <location>
        <position position="119"/>
    </location>
    <ligand>
        <name>substrate</name>
    </ligand>
</feature>
<dbReference type="PRINTS" id="PR00069">
    <property type="entry name" value="ALDKETRDTASE"/>
</dbReference>
<organism evidence="6 7">
    <name type="scientific">Chiloscyllium punctatum</name>
    <name type="common">Brownbanded bambooshark</name>
    <name type="synonym">Hemiscyllium punctatum</name>
    <dbReference type="NCBI Taxonomy" id="137246"/>
    <lineage>
        <taxon>Eukaryota</taxon>
        <taxon>Metazoa</taxon>
        <taxon>Chordata</taxon>
        <taxon>Craniata</taxon>
        <taxon>Vertebrata</taxon>
        <taxon>Chondrichthyes</taxon>
        <taxon>Elasmobranchii</taxon>
        <taxon>Galeomorphii</taxon>
        <taxon>Galeoidea</taxon>
        <taxon>Orectolobiformes</taxon>
        <taxon>Hemiscylliidae</taxon>
        <taxon>Chiloscyllium</taxon>
    </lineage>
</organism>
<feature type="active site" description="Proton donor" evidence="2">
    <location>
        <position position="57"/>
    </location>
</feature>
<evidence type="ECO:0000313" key="6">
    <source>
        <dbReference type="EMBL" id="GCC18634.1"/>
    </source>
</evidence>
<evidence type="ECO:0000259" key="5">
    <source>
        <dbReference type="Pfam" id="PF00248"/>
    </source>
</evidence>
<evidence type="ECO:0000256" key="4">
    <source>
        <dbReference type="PIRSR" id="PIRSR000097-3"/>
    </source>
</evidence>
<dbReference type="OMA" id="RRYPETW"/>
<feature type="site" description="Lowers pKa of active site Tyr" evidence="4">
    <location>
        <position position="86"/>
    </location>
</feature>
<evidence type="ECO:0000256" key="1">
    <source>
        <dbReference type="ARBA" id="ARBA00007905"/>
    </source>
</evidence>
<dbReference type="PANTHER" id="PTHR11732">
    <property type="entry name" value="ALDO/KETO REDUCTASE"/>
    <property type="match status" value="1"/>
</dbReference>
<evidence type="ECO:0000256" key="3">
    <source>
        <dbReference type="PIRSR" id="PIRSR000097-2"/>
    </source>
</evidence>
<comment type="similarity">
    <text evidence="1">Belongs to the aldo/keto reductase family.</text>
</comment>